<dbReference type="EMBL" id="CP043450">
    <property type="protein sequence ID" value="QEM11152.1"/>
    <property type="molecule type" value="Genomic_DNA"/>
</dbReference>
<evidence type="ECO:0000256" key="2">
    <source>
        <dbReference type="ARBA" id="ARBA00007362"/>
    </source>
</evidence>
<keyword evidence="3 6" id="KW-0812">Transmembrane</keyword>
<feature type="domain" description="EamA" evidence="7">
    <location>
        <begin position="15"/>
        <end position="146"/>
    </location>
</feature>
<dbReference type="InterPro" id="IPR037185">
    <property type="entry name" value="EmrE-like"/>
</dbReference>
<accession>A0A5C1HZ86</accession>
<dbReference type="Proteomes" id="UP000251402">
    <property type="component" value="Chromosome"/>
</dbReference>
<feature type="transmembrane region" description="Helical" evidence="6">
    <location>
        <begin position="12"/>
        <end position="32"/>
    </location>
</feature>
<feature type="transmembrane region" description="Helical" evidence="6">
    <location>
        <begin position="38"/>
        <end position="61"/>
    </location>
</feature>
<evidence type="ECO:0000256" key="3">
    <source>
        <dbReference type="ARBA" id="ARBA00022692"/>
    </source>
</evidence>
<organism evidence="8 9">
    <name type="scientific">Mucilaginibacter rubeus</name>
    <dbReference type="NCBI Taxonomy" id="2027860"/>
    <lineage>
        <taxon>Bacteria</taxon>
        <taxon>Pseudomonadati</taxon>
        <taxon>Bacteroidota</taxon>
        <taxon>Sphingobacteriia</taxon>
        <taxon>Sphingobacteriales</taxon>
        <taxon>Sphingobacteriaceae</taxon>
        <taxon>Mucilaginibacter</taxon>
    </lineage>
</organism>
<feature type="transmembrane region" description="Helical" evidence="6">
    <location>
        <begin position="73"/>
        <end position="94"/>
    </location>
</feature>
<evidence type="ECO:0000256" key="6">
    <source>
        <dbReference type="SAM" id="Phobius"/>
    </source>
</evidence>
<keyword evidence="9" id="KW-1185">Reference proteome</keyword>
<feature type="transmembrane region" description="Helical" evidence="6">
    <location>
        <begin position="129"/>
        <end position="146"/>
    </location>
</feature>
<evidence type="ECO:0000313" key="8">
    <source>
        <dbReference type="EMBL" id="QEM11152.1"/>
    </source>
</evidence>
<feature type="domain" description="EamA" evidence="7">
    <location>
        <begin position="164"/>
        <end position="302"/>
    </location>
</feature>
<dbReference type="AlphaFoldDB" id="A0A5C1HZ86"/>
<gene>
    <name evidence="8" type="ORF">DEO27_014355</name>
</gene>
<evidence type="ECO:0000259" key="7">
    <source>
        <dbReference type="Pfam" id="PF00892"/>
    </source>
</evidence>
<dbReference type="InterPro" id="IPR050638">
    <property type="entry name" value="AA-Vitamin_Transporters"/>
</dbReference>
<keyword evidence="4 6" id="KW-1133">Transmembrane helix</keyword>
<feature type="transmembrane region" description="Helical" evidence="6">
    <location>
        <begin position="194"/>
        <end position="212"/>
    </location>
</feature>
<comment type="subcellular location">
    <subcellularLocation>
        <location evidence="1">Membrane</location>
        <topology evidence="1">Multi-pass membrane protein</topology>
    </subcellularLocation>
</comment>
<comment type="similarity">
    <text evidence="2">Belongs to the EamA transporter family.</text>
</comment>
<dbReference type="SUPFAM" id="SSF103481">
    <property type="entry name" value="Multidrug resistance efflux transporter EmrE"/>
    <property type="match status" value="2"/>
</dbReference>
<feature type="transmembrane region" description="Helical" evidence="6">
    <location>
        <begin position="285"/>
        <end position="303"/>
    </location>
</feature>
<dbReference type="RefSeq" id="WP_112573695.1">
    <property type="nucleotide sequence ID" value="NZ_CP043450.1"/>
</dbReference>
<evidence type="ECO:0000256" key="5">
    <source>
        <dbReference type="ARBA" id="ARBA00023136"/>
    </source>
</evidence>
<dbReference type="PANTHER" id="PTHR32322:SF2">
    <property type="entry name" value="EAMA DOMAIN-CONTAINING PROTEIN"/>
    <property type="match status" value="1"/>
</dbReference>
<dbReference type="GO" id="GO:0016020">
    <property type="term" value="C:membrane"/>
    <property type="evidence" value="ECO:0007669"/>
    <property type="project" value="UniProtKB-SubCell"/>
</dbReference>
<sequence length="318" mass="34305">MTPTTTKSASPVLVVIAFAIVYIVWGSTYFFIKMAVAGFPPLLLGAMRFFTAGLLLMAWCAIKGEKIFVKQNILHAAVSGFLLLVIGNGAVIWAEQTLPSAMVAIMVTSPPIWFVLLDKPNWGSNFKSKSTITGLIIGFIGVILLFRDQIEDVLGSANGASKLPGMLLLLFGTLGWASGSLYSKHYNTKGSVSVNTAWQMLAAGAFFLPASFLNNEVERVQWNSIPAQSWYALAYLIVFGSIAAFSAYVWLLQVKPATQVGTYAYVNPVIAVLLGVIFAGERVTLIQIVGLVVILSSVLLINLSKYRKAKTGELAVAK</sequence>
<feature type="transmembrane region" description="Helical" evidence="6">
    <location>
        <begin position="166"/>
        <end position="182"/>
    </location>
</feature>
<dbReference type="Pfam" id="PF00892">
    <property type="entry name" value="EamA"/>
    <property type="match status" value="2"/>
</dbReference>
<dbReference type="Gene3D" id="1.10.3730.20">
    <property type="match status" value="1"/>
</dbReference>
<name>A0A5C1HZ86_9SPHI</name>
<evidence type="ECO:0000256" key="1">
    <source>
        <dbReference type="ARBA" id="ARBA00004141"/>
    </source>
</evidence>
<feature type="transmembrane region" description="Helical" evidence="6">
    <location>
        <begin position="232"/>
        <end position="251"/>
    </location>
</feature>
<keyword evidence="5 6" id="KW-0472">Membrane</keyword>
<protein>
    <submittedName>
        <fullName evidence="8">EamA family transporter</fullName>
    </submittedName>
</protein>
<proteinExistence type="inferred from homology"/>
<evidence type="ECO:0000313" key="9">
    <source>
        <dbReference type="Proteomes" id="UP000251402"/>
    </source>
</evidence>
<feature type="transmembrane region" description="Helical" evidence="6">
    <location>
        <begin position="263"/>
        <end position="279"/>
    </location>
</feature>
<reference evidence="8" key="1">
    <citation type="submission" date="2019-08" db="EMBL/GenBank/DDBJ databases">
        <title>Comparative genome analysis confer to the adaptation heavy metal polluted environment.</title>
        <authorList>
            <person name="Li Y."/>
        </authorList>
    </citation>
    <scope>NUCLEOTIDE SEQUENCE [LARGE SCALE GENOMIC DNA]</scope>
    <source>
        <strain evidence="8">P1</strain>
    </source>
</reference>
<dbReference type="KEGG" id="mrub:DEO27_014355"/>
<feature type="transmembrane region" description="Helical" evidence="6">
    <location>
        <begin position="100"/>
        <end position="117"/>
    </location>
</feature>
<dbReference type="OrthoDB" id="9812547at2"/>
<evidence type="ECO:0000256" key="4">
    <source>
        <dbReference type="ARBA" id="ARBA00022989"/>
    </source>
</evidence>
<dbReference type="InterPro" id="IPR000620">
    <property type="entry name" value="EamA_dom"/>
</dbReference>
<dbReference type="PANTHER" id="PTHR32322">
    <property type="entry name" value="INNER MEMBRANE TRANSPORTER"/>
    <property type="match status" value="1"/>
</dbReference>